<reference evidence="1" key="1">
    <citation type="journal article" date="2015" name="Nature">
        <title>Complex archaea that bridge the gap between prokaryotes and eukaryotes.</title>
        <authorList>
            <person name="Spang A."/>
            <person name="Saw J.H."/>
            <person name="Jorgensen S.L."/>
            <person name="Zaremba-Niedzwiedzka K."/>
            <person name="Martijn J."/>
            <person name="Lind A.E."/>
            <person name="van Eijk R."/>
            <person name="Schleper C."/>
            <person name="Guy L."/>
            <person name="Ettema T.J."/>
        </authorList>
    </citation>
    <scope>NUCLEOTIDE SEQUENCE</scope>
</reference>
<comment type="caution">
    <text evidence="1">The sequence shown here is derived from an EMBL/GenBank/DDBJ whole genome shotgun (WGS) entry which is preliminary data.</text>
</comment>
<accession>A0A0F9PX31</accession>
<organism evidence="1">
    <name type="scientific">marine sediment metagenome</name>
    <dbReference type="NCBI Taxonomy" id="412755"/>
    <lineage>
        <taxon>unclassified sequences</taxon>
        <taxon>metagenomes</taxon>
        <taxon>ecological metagenomes</taxon>
    </lineage>
</organism>
<protein>
    <submittedName>
        <fullName evidence="1">Uncharacterized protein</fullName>
    </submittedName>
</protein>
<gene>
    <name evidence="1" type="ORF">LCGC14_1085520</name>
</gene>
<sequence>MKGFYYFHRSDQKCLLAQNKSNDDWHGFVGFMTDHPFHGCGFKKIKNISIFKVPINDLLDTNSSIRKSLWYMGFCTHPYSREKTLEDLKQLADNIAEELQKDIE</sequence>
<dbReference type="EMBL" id="LAZR01004781">
    <property type="protein sequence ID" value="KKN05611.1"/>
    <property type="molecule type" value="Genomic_DNA"/>
</dbReference>
<dbReference type="AlphaFoldDB" id="A0A0F9PX31"/>
<name>A0A0F9PX31_9ZZZZ</name>
<proteinExistence type="predicted"/>
<evidence type="ECO:0000313" key="1">
    <source>
        <dbReference type="EMBL" id="KKN05611.1"/>
    </source>
</evidence>